<dbReference type="InterPro" id="IPR050519">
    <property type="entry name" value="Glycosyltransf_28_UgtP"/>
</dbReference>
<evidence type="ECO:0000256" key="3">
    <source>
        <dbReference type="ARBA" id="ARBA00022676"/>
    </source>
</evidence>
<dbReference type="Pfam" id="PF04101">
    <property type="entry name" value="Glyco_tran_28_C"/>
    <property type="match status" value="1"/>
</dbReference>
<evidence type="ECO:0000256" key="1">
    <source>
        <dbReference type="ARBA" id="ARBA00004370"/>
    </source>
</evidence>
<dbReference type="Pfam" id="PF06925">
    <property type="entry name" value="MGDG_synth"/>
    <property type="match status" value="1"/>
</dbReference>
<dbReference type="PANTHER" id="PTHR43025:SF3">
    <property type="entry name" value="MONOGALACTOSYLDIACYLGLYCEROL SYNTHASE 1, CHLOROPLASTIC"/>
    <property type="match status" value="1"/>
</dbReference>
<accession>A0A2N3LNV5</accession>
<dbReference type="InterPro" id="IPR009695">
    <property type="entry name" value="Diacylglyc_glucosyltr_N"/>
</dbReference>
<dbReference type="EMBL" id="PIQO01000002">
    <property type="protein sequence ID" value="PKR86224.1"/>
    <property type="molecule type" value="Genomic_DNA"/>
</dbReference>
<comment type="caution">
    <text evidence="7">The sequence shown here is derived from an EMBL/GenBank/DDBJ whole genome shotgun (WGS) entry which is preliminary data.</text>
</comment>
<evidence type="ECO:0000313" key="7">
    <source>
        <dbReference type="EMBL" id="PKR86224.1"/>
    </source>
</evidence>
<dbReference type="SUPFAM" id="SSF53756">
    <property type="entry name" value="UDP-Glycosyltransferase/glycogen phosphorylase"/>
    <property type="match status" value="1"/>
</dbReference>
<feature type="domain" description="Diacylglycerol glucosyltransferase N-terminal" evidence="6">
    <location>
        <begin position="16"/>
        <end position="181"/>
    </location>
</feature>
<dbReference type="Gene3D" id="3.40.50.2000">
    <property type="entry name" value="Glycogen Phosphorylase B"/>
    <property type="match status" value="1"/>
</dbReference>
<keyword evidence="3" id="KW-0328">Glycosyltransferase</keyword>
<comment type="similarity">
    <text evidence="2">Belongs to the glycosyltransferase 28 family.</text>
</comment>
<reference evidence="7 8" key="1">
    <citation type="submission" date="2017-11" db="EMBL/GenBank/DDBJ databases">
        <title>Bacillus camelliae sp. nov., isolated from pu'er tea.</title>
        <authorList>
            <person name="Niu L."/>
        </authorList>
    </citation>
    <scope>NUCLEOTIDE SEQUENCE [LARGE SCALE GENOMIC DNA]</scope>
    <source>
        <strain evidence="7 8">7578-1</strain>
    </source>
</reference>
<gene>
    <name evidence="7" type="ORF">CWO92_03740</name>
</gene>
<dbReference type="Proteomes" id="UP000233440">
    <property type="component" value="Unassembled WGS sequence"/>
</dbReference>
<evidence type="ECO:0000256" key="2">
    <source>
        <dbReference type="ARBA" id="ARBA00006962"/>
    </source>
</evidence>
<evidence type="ECO:0000313" key="8">
    <source>
        <dbReference type="Proteomes" id="UP000233440"/>
    </source>
</evidence>
<evidence type="ECO:0000259" key="5">
    <source>
        <dbReference type="Pfam" id="PF04101"/>
    </source>
</evidence>
<sequence>MKKVLIFPFMRMPSGHHQVAEAVIHLLNENMDNLIINKMDFLTYTSNQLERMITKSYLKWIRYAPGTYEWVYKHLFYTGSSVKVRWYHHLFLVKMQQLIEEEQPDLIICTHGFPSLLLSHLKQKGKLTTPVVNVYTDFFINSVWGKKGIDAHFVPNQQIKRRLLEEYQISATKVFVTGIPVHGDFKKLGNHLDWNHNRKKILVSGGSSGLGAILTMLQEVRESNRFEYIVLCGNNQRLYQEISSWNVSHIHPVSYISSRLDMNALYEQADAIITKPGGVTVSEALQKRLPIFIHSALPGQEEINLKFLKQNRLVFELHHADTFENQLSSVLDNSKSLSQLFERKDSYFQGLELHDAQSILKVMQSLLERKTYTKGRSTFMEKLYPAFWGRNATSTRITSGNSHS</sequence>
<dbReference type="GO" id="GO:0016020">
    <property type="term" value="C:membrane"/>
    <property type="evidence" value="ECO:0007669"/>
    <property type="project" value="UniProtKB-SubCell"/>
</dbReference>
<keyword evidence="4" id="KW-0808">Transferase</keyword>
<comment type="subcellular location">
    <subcellularLocation>
        <location evidence="1">Membrane</location>
    </subcellularLocation>
</comment>
<dbReference type="InterPro" id="IPR007235">
    <property type="entry name" value="Glyco_trans_28_C"/>
</dbReference>
<dbReference type="GO" id="GO:0016758">
    <property type="term" value="F:hexosyltransferase activity"/>
    <property type="evidence" value="ECO:0007669"/>
    <property type="project" value="InterPro"/>
</dbReference>
<feature type="domain" description="Glycosyl transferase family 28 C-terminal" evidence="5">
    <location>
        <begin position="201"/>
        <end position="291"/>
    </location>
</feature>
<organism evidence="7 8">
    <name type="scientific">Heyndrickxia camelliae</name>
    <dbReference type="NCBI Taxonomy" id="1707093"/>
    <lineage>
        <taxon>Bacteria</taxon>
        <taxon>Bacillati</taxon>
        <taxon>Bacillota</taxon>
        <taxon>Bacilli</taxon>
        <taxon>Bacillales</taxon>
        <taxon>Bacillaceae</taxon>
        <taxon>Heyndrickxia</taxon>
    </lineage>
</organism>
<dbReference type="GO" id="GO:0009247">
    <property type="term" value="P:glycolipid biosynthetic process"/>
    <property type="evidence" value="ECO:0007669"/>
    <property type="project" value="InterPro"/>
</dbReference>
<name>A0A2N3LNV5_9BACI</name>
<keyword evidence="8" id="KW-1185">Reference proteome</keyword>
<dbReference type="OrthoDB" id="9815663at2"/>
<dbReference type="AlphaFoldDB" id="A0A2N3LNV5"/>
<protein>
    <submittedName>
        <fullName evidence="7">Galactosyldiacylglycerol synthase</fullName>
    </submittedName>
</protein>
<dbReference type="PANTHER" id="PTHR43025">
    <property type="entry name" value="MONOGALACTOSYLDIACYLGLYCEROL SYNTHASE"/>
    <property type="match status" value="1"/>
</dbReference>
<dbReference type="RefSeq" id="WP_101352863.1">
    <property type="nucleotide sequence ID" value="NZ_PIQO01000002.1"/>
</dbReference>
<evidence type="ECO:0000259" key="6">
    <source>
        <dbReference type="Pfam" id="PF06925"/>
    </source>
</evidence>
<evidence type="ECO:0000256" key="4">
    <source>
        <dbReference type="ARBA" id="ARBA00022679"/>
    </source>
</evidence>
<proteinExistence type="inferred from homology"/>